<evidence type="ECO:0000313" key="10">
    <source>
        <dbReference type="EMBL" id="CDP35856.1"/>
    </source>
</evidence>
<name>A0A060T9I6_BLAAD</name>
<dbReference type="AlphaFoldDB" id="A0A060T9I6"/>
<organism evidence="10">
    <name type="scientific">Blastobotrys adeninivorans</name>
    <name type="common">Yeast</name>
    <name type="synonym">Arxula adeninivorans</name>
    <dbReference type="NCBI Taxonomy" id="409370"/>
    <lineage>
        <taxon>Eukaryota</taxon>
        <taxon>Fungi</taxon>
        <taxon>Dikarya</taxon>
        <taxon>Ascomycota</taxon>
        <taxon>Saccharomycotina</taxon>
        <taxon>Dipodascomycetes</taxon>
        <taxon>Dipodascales</taxon>
        <taxon>Trichomonascaceae</taxon>
        <taxon>Blastobotrys</taxon>
    </lineage>
</organism>
<dbReference type="PhylomeDB" id="A0A060T9I6"/>
<feature type="transmembrane region" description="Helical" evidence="8">
    <location>
        <begin position="281"/>
        <end position="303"/>
    </location>
</feature>
<dbReference type="GO" id="GO:0005351">
    <property type="term" value="F:carbohydrate:proton symporter activity"/>
    <property type="evidence" value="ECO:0007669"/>
    <property type="project" value="TreeGrafter"/>
</dbReference>
<dbReference type="EMBL" id="HG937693">
    <property type="protein sequence ID" value="CDP35856.1"/>
    <property type="molecule type" value="Genomic_DNA"/>
</dbReference>
<evidence type="ECO:0000256" key="2">
    <source>
        <dbReference type="ARBA" id="ARBA00010992"/>
    </source>
</evidence>
<feature type="transmembrane region" description="Helical" evidence="8">
    <location>
        <begin position="72"/>
        <end position="90"/>
    </location>
</feature>
<feature type="transmembrane region" description="Helical" evidence="8">
    <location>
        <begin position="375"/>
        <end position="394"/>
    </location>
</feature>
<dbReference type="InterPro" id="IPR005829">
    <property type="entry name" value="Sugar_transporter_CS"/>
</dbReference>
<dbReference type="SUPFAM" id="SSF103473">
    <property type="entry name" value="MFS general substrate transporter"/>
    <property type="match status" value="1"/>
</dbReference>
<keyword evidence="4 8" id="KW-0812">Transmembrane</keyword>
<feature type="transmembrane region" description="Helical" evidence="8">
    <location>
        <begin position="323"/>
        <end position="343"/>
    </location>
</feature>
<dbReference type="Pfam" id="PF00083">
    <property type="entry name" value="Sugar_tr"/>
    <property type="match status" value="1"/>
</dbReference>
<evidence type="ECO:0000256" key="7">
    <source>
        <dbReference type="RuleBase" id="RU003346"/>
    </source>
</evidence>
<feature type="transmembrane region" description="Helical" evidence="8">
    <location>
        <begin position="350"/>
        <end position="369"/>
    </location>
</feature>
<comment type="similarity">
    <text evidence="2 7">Belongs to the major facilitator superfamily. Sugar transporter (TC 2.A.1.1) family.</text>
</comment>
<feature type="domain" description="Major facilitator superfamily (MFS) profile" evidence="9">
    <location>
        <begin position="21"/>
        <end position="469"/>
    </location>
</feature>
<dbReference type="NCBIfam" id="TIGR00879">
    <property type="entry name" value="SP"/>
    <property type="match status" value="1"/>
</dbReference>
<feature type="transmembrane region" description="Helical" evidence="8">
    <location>
        <begin position="159"/>
        <end position="180"/>
    </location>
</feature>
<keyword evidence="6 8" id="KW-0472">Membrane</keyword>
<evidence type="ECO:0000256" key="6">
    <source>
        <dbReference type="ARBA" id="ARBA00023136"/>
    </source>
</evidence>
<dbReference type="PANTHER" id="PTHR48022">
    <property type="entry name" value="PLASTIDIC GLUCOSE TRANSPORTER 4"/>
    <property type="match status" value="1"/>
</dbReference>
<evidence type="ECO:0000256" key="1">
    <source>
        <dbReference type="ARBA" id="ARBA00004141"/>
    </source>
</evidence>
<feature type="transmembrane region" description="Helical" evidence="8">
    <location>
        <begin position="102"/>
        <end position="121"/>
    </location>
</feature>
<dbReference type="PROSITE" id="PS50850">
    <property type="entry name" value="MFS"/>
    <property type="match status" value="1"/>
</dbReference>
<feature type="transmembrane region" description="Helical" evidence="8">
    <location>
        <begin position="444"/>
        <end position="465"/>
    </location>
</feature>
<accession>A0A060T9I6</accession>
<protein>
    <submittedName>
        <fullName evidence="10">ARAD1C45012p</fullName>
    </submittedName>
</protein>
<evidence type="ECO:0000259" key="9">
    <source>
        <dbReference type="PROSITE" id="PS50850"/>
    </source>
</evidence>
<comment type="subcellular location">
    <subcellularLocation>
        <location evidence="1">Membrane</location>
        <topology evidence="1">Multi-pass membrane protein</topology>
    </subcellularLocation>
</comment>
<dbReference type="PRINTS" id="PR00171">
    <property type="entry name" value="SUGRTRNSPORT"/>
</dbReference>
<proteinExistence type="inferred from homology"/>
<gene>
    <name evidence="10" type="ORF">GNLVRS02_ARAD1C45012g</name>
</gene>
<reference evidence="10" key="2">
    <citation type="submission" date="2014-06" db="EMBL/GenBank/DDBJ databases">
        <title>The complete genome of Blastobotrys (Arxula) adeninivorans LS3 - a yeast of biotechnological interest.</title>
        <authorList>
            <person name="Kunze G."/>
            <person name="Gaillardin C."/>
            <person name="Czernicka M."/>
            <person name="Durrens P."/>
            <person name="Martin T."/>
            <person name="Boer E."/>
            <person name="Gabaldon T."/>
            <person name="Cruz J."/>
            <person name="Talla E."/>
            <person name="Marck C."/>
            <person name="Goffeau A."/>
            <person name="Barbe V."/>
            <person name="Baret P."/>
            <person name="Baronian K."/>
            <person name="Beier S."/>
            <person name="Bleykasten C."/>
            <person name="Bode R."/>
            <person name="Casaregola S."/>
            <person name="Despons L."/>
            <person name="Fairhead C."/>
            <person name="Giersberg M."/>
            <person name="Gierski P."/>
            <person name="Hahnel U."/>
            <person name="Hartmann A."/>
            <person name="Jankowska D."/>
            <person name="Jubin C."/>
            <person name="Jung P."/>
            <person name="Lafontaine I."/>
            <person name="Leh-Louis V."/>
            <person name="Lemaire M."/>
            <person name="Marcet-Houben M."/>
            <person name="Mascher M."/>
            <person name="Morel G."/>
            <person name="Richard G.-F."/>
            <person name="Riechen J."/>
            <person name="Sacerdot C."/>
            <person name="Sarkar A."/>
            <person name="Savel G."/>
            <person name="Schacherer J."/>
            <person name="Sherman D."/>
            <person name="Straub M.-L."/>
            <person name="Stein N."/>
            <person name="Thierry A."/>
            <person name="Trautwein-Schult A."/>
            <person name="Westhof E."/>
            <person name="Worch S."/>
            <person name="Dujon B."/>
            <person name="Souciet J.-L."/>
            <person name="Wincker P."/>
            <person name="Scholz U."/>
            <person name="Neuveglise N."/>
        </authorList>
    </citation>
    <scope>NUCLEOTIDE SEQUENCE</scope>
    <source>
        <strain evidence="10">LS3</strain>
    </source>
</reference>
<feature type="transmembrane region" description="Helical" evidence="8">
    <location>
        <begin position="127"/>
        <end position="147"/>
    </location>
</feature>
<evidence type="ECO:0000256" key="4">
    <source>
        <dbReference type="ARBA" id="ARBA00022692"/>
    </source>
</evidence>
<reference evidence="10" key="1">
    <citation type="submission" date="2014-02" db="EMBL/GenBank/DDBJ databases">
        <authorList>
            <person name="Genoscope - CEA"/>
        </authorList>
    </citation>
    <scope>NUCLEOTIDE SEQUENCE</scope>
    <source>
        <strain evidence="10">LS3</strain>
    </source>
</reference>
<dbReference type="InterPro" id="IPR036259">
    <property type="entry name" value="MFS_trans_sf"/>
</dbReference>
<feature type="transmembrane region" description="Helical" evidence="8">
    <location>
        <begin position="192"/>
        <end position="214"/>
    </location>
</feature>
<dbReference type="InterPro" id="IPR003663">
    <property type="entry name" value="Sugar/inositol_transpt"/>
</dbReference>
<dbReference type="PROSITE" id="PS00216">
    <property type="entry name" value="SUGAR_TRANSPORT_1"/>
    <property type="match status" value="1"/>
</dbReference>
<dbReference type="InterPro" id="IPR005828">
    <property type="entry name" value="MFS_sugar_transport-like"/>
</dbReference>
<dbReference type="InterPro" id="IPR020846">
    <property type="entry name" value="MFS_dom"/>
</dbReference>
<dbReference type="PANTHER" id="PTHR48022:SF8">
    <property type="entry name" value="MAJOR FACILITATOR SUPERFAMILY (MFS) PROFILE DOMAIN-CONTAINING PROTEIN-RELATED"/>
    <property type="match status" value="1"/>
</dbReference>
<sequence length="517" mass="56960">MFWKQMKNEPKEVLNWRFFLSAVVFGLMGAARGLDEGTISGTLKHPAFVNMVGMNEDSGKSESQLANLKSNISSMVQIGCIGGCILGFILNDRIGRLKTFRTLCVIWIVGVIIQITTYTGVGQLYAGRFIAGIGIGMTAVSAPTYLSEISPAGCRGFSVCLYSGSVYLGVMIGQFANYGTTLHMSDSSRKQWVVPTSVQIAYAGLFFIGSFFTLESPRWLFKVGRDEEAMNNLSKIRNLPTTDPYITWESNQILGQVEIESERSSVWGCIKQLFTKYRYRMTICLLIQLIGQWTGANAVTIYAPDFFELVGVSDTMDQMKLTAVLGTVKLISSIIVAVLLIDLIGRKRSLFSGICVQLFSLIYVTVFVAKGGSHAAADGAVAMLYLNGFGWALGFNACQYLINSEIFPLTVRSVATAIIMAFHFANQYANSRALPPMNVSMGDYGALAFFACITFIGLLFTIFMLPEPAGHSLEAVEQLFDLPWYKIAHYKFEEPTLEQKEEKAGGIEHVEHVDSKA</sequence>
<keyword evidence="5 8" id="KW-1133">Transmembrane helix</keyword>
<dbReference type="InterPro" id="IPR050360">
    <property type="entry name" value="MFS_Sugar_Transporters"/>
</dbReference>
<evidence type="ECO:0000256" key="5">
    <source>
        <dbReference type="ARBA" id="ARBA00022989"/>
    </source>
</evidence>
<dbReference type="PROSITE" id="PS00217">
    <property type="entry name" value="SUGAR_TRANSPORT_2"/>
    <property type="match status" value="1"/>
</dbReference>
<evidence type="ECO:0000256" key="3">
    <source>
        <dbReference type="ARBA" id="ARBA00022448"/>
    </source>
</evidence>
<keyword evidence="3 7" id="KW-0813">Transport</keyword>
<feature type="transmembrane region" description="Helical" evidence="8">
    <location>
        <begin position="406"/>
        <end position="424"/>
    </location>
</feature>
<dbReference type="Gene3D" id="1.20.1250.20">
    <property type="entry name" value="MFS general substrate transporter like domains"/>
    <property type="match status" value="1"/>
</dbReference>
<dbReference type="GO" id="GO:0016020">
    <property type="term" value="C:membrane"/>
    <property type="evidence" value="ECO:0007669"/>
    <property type="project" value="UniProtKB-SubCell"/>
</dbReference>
<evidence type="ECO:0000256" key="8">
    <source>
        <dbReference type="SAM" id="Phobius"/>
    </source>
</evidence>